<feature type="transmembrane region" description="Helical" evidence="6">
    <location>
        <begin position="238"/>
        <end position="260"/>
    </location>
</feature>
<dbReference type="AlphaFoldDB" id="A0A1U9Z2Z9"/>
<feature type="transmembrane region" description="Helical" evidence="6">
    <location>
        <begin position="266"/>
        <end position="284"/>
    </location>
</feature>
<feature type="transmembrane region" description="Helical" evidence="6">
    <location>
        <begin position="6"/>
        <end position="24"/>
    </location>
</feature>
<gene>
    <name evidence="7" type="ORF">Mame_02709</name>
</gene>
<dbReference type="STRING" id="1122214.Mame_02709"/>
<evidence type="ECO:0000256" key="4">
    <source>
        <dbReference type="ARBA" id="ARBA00022989"/>
    </source>
</evidence>
<dbReference type="OrthoDB" id="9792579at2"/>
<dbReference type="KEGG" id="mmed:Mame_02709"/>
<evidence type="ECO:0000256" key="6">
    <source>
        <dbReference type="SAM" id="Phobius"/>
    </source>
</evidence>
<dbReference type="Pfam" id="PF02653">
    <property type="entry name" value="BPD_transp_2"/>
    <property type="match status" value="1"/>
</dbReference>
<accession>A0A1U9Z2Z9</accession>
<evidence type="ECO:0000256" key="3">
    <source>
        <dbReference type="ARBA" id="ARBA00022692"/>
    </source>
</evidence>
<keyword evidence="3 6" id="KW-0812">Transmembrane</keyword>
<comment type="subcellular location">
    <subcellularLocation>
        <location evidence="1">Cell membrane</location>
        <topology evidence="1">Multi-pass membrane protein</topology>
    </subcellularLocation>
</comment>
<keyword evidence="2" id="KW-1003">Cell membrane</keyword>
<dbReference type="RefSeq" id="WP_018063024.1">
    <property type="nucleotide sequence ID" value="NZ_AQWH01000002.1"/>
</dbReference>
<proteinExistence type="predicted"/>
<protein>
    <submittedName>
        <fullName evidence="7">Beta-methylgalactoside transporter inner membrane component</fullName>
    </submittedName>
</protein>
<feature type="transmembrane region" description="Helical" evidence="6">
    <location>
        <begin position="36"/>
        <end position="54"/>
    </location>
</feature>
<dbReference type="GO" id="GO:0022857">
    <property type="term" value="F:transmembrane transporter activity"/>
    <property type="evidence" value="ECO:0007669"/>
    <property type="project" value="InterPro"/>
</dbReference>
<dbReference type="PANTHER" id="PTHR43370">
    <property type="entry name" value="SUGAR ABC TRANSPORTER INTEGRAL MEMBRANE PROTEIN-RELATED"/>
    <property type="match status" value="1"/>
</dbReference>
<dbReference type="CDD" id="cd06580">
    <property type="entry name" value="TM_PBP1_transp_TpRbsC_like"/>
    <property type="match status" value="1"/>
</dbReference>
<dbReference type="Proteomes" id="UP000191135">
    <property type="component" value="Chromosome"/>
</dbReference>
<dbReference type="InterPro" id="IPR001851">
    <property type="entry name" value="ABC_transp_permease"/>
</dbReference>
<reference evidence="7 8" key="1">
    <citation type="submission" date="2017-03" db="EMBL/GenBank/DDBJ databases">
        <title>Foreign affairs: Plasmid Transfer between Roseobacters and Rhizobia.</title>
        <authorList>
            <person name="Bartling P."/>
            <person name="Bunk B."/>
            <person name="Overmann J."/>
            <person name="Brinkmann H."/>
            <person name="Petersen J."/>
        </authorList>
    </citation>
    <scope>NUCLEOTIDE SEQUENCE [LARGE SCALE GENOMIC DNA]</scope>
    <source>
        <strain evidence="7 8">MACL11</strain>
    </source>
</reference>
<evidence type="ECO:0000313" key="8">
    <source>
        <dbReference type="Proteomes" id="UP000191135"/>
    </source>
</evidence>
<name>A0A1U9Z2Z9_9HYPH</name>
<feature type="transmembrane region" description="Helical" evidence="6">
    <location>
        <begin position="60"/>
        <end position="82"/>
    </location>
</feature>
<evidence type="ECO:0000256" key="2">
    <source>
        <dbReference type="ARBA" id="ARBA00022475"/>
    </source>
</evidence>
<feature type="transmembrane region" description="Helical" evidence="6">
    <location>
        <begin position="177"/>
        <end position="205"/>
    </location>
</feature>
<dbReference type="GO" id="GO:0005886">
    <property type="term" value="C:plasma membrane"/>
    <property type="evidence" value="ECO:0007669"/>
    <property type="project" value="UniProtKB-SubCell"/>
</dbReference>
<keyword evidence="4 6" id="KW-1133">Transmembrane helix</keyword>
<evidence type="ECO:0000256" key="5">
    <source>
        <dbReference type="ARBA" id="ARBA00023136"/>
    </source>
</evidence>
<evidence type="ECO:0000313" key="7">
    <source>
        <dbReference type="EMBL" id="AQZ52034.1"/>
    </source>
</evidence>
<dbReference type="eggNOG" id="COG1079">
    <property type="taxonomic scope" value="Bacteria"/>
</dbReference>
<organism evidence="7 8">
    <name type="scientific">Martelella mediterranea DSM 17316</name>
    <dbReference type="NCBI Taxonomy" id="1122214"/>
    <lineage>
        <taxon>Bacteria</taxon>
        <taxon>Pseudomonadati</taxon>
        <taxon>Pseudomonadota</taxon>
        <taxon>Alphaproteobacteria</taxon>
        <taxon>Hyphomicrobiales</taxon>
        <taxon>Aurantimonadaceae</taxon>
        <taxon>Martelella</taxon>
    </lineage>
</organism>
<keyword evidence="8" id="KW-1185">Reference proteome</keyword>
<feature type="transmembrane region" description="Helical" evidence="6">
    <location>
        <begin position="140"/>
        <end position="156"/>
    </location>
</feature>
<evidence type="ECO:0000256" key="1">
    <source>
        <dbReference type="ARBA" id="ARBA00004651"/>
    </source>
</evidence>
<dbReference type="PANTHER" id="PTHR43370:SF2">
    <property type="entry name" value="ABC TRANSPORTER PERMEASE PROTEIN"/>
    <property type="match status" value="1"/>
</dbReference>
<dbReference type="EMBL" id="CP020330">
    <property type="protein sequence ID" value="AQZ52034.1"/>
    <property type="molecule type" value="Genomic_DNA"/>
</dbReference>
<feature type="transmembrane region" description="Helical" evidence="6">
    <location>
        <begin position="89"/>
        <end position="107"/>
    </location>
</feature>
<sequence length="303" mass="31167">MNAVEFIIAGMLAAATPFLLAALGELVVERSGVINLGLEGLMALGAAIAFIVVYQSGSHILGFVAAGIVSALLALIFAFVVLGFRANQVAAGLAIGILGQGLSALFGKTYESLTIKGLPKLAIPGLSDIPVVGGLFSQDIVVWLSLVATFGVWFMLNRTKTGLVIRAVGENPKAAHAIGFPVIAVRLAAIVFGGAMAGFAGAYAATVYTPLWADGMIAGRGWIAIALVVFGTWLTGRVFLGACMFGLVSLLSLAAQASGVGLPSQLLSALPYIVTIIVLGIISADRRLLKLNGIASLGEPYER</sequence>
<keyword evidence="5 6" id="KW-0472">Membrane</keyword>
<feature type="transmembrane region" description="Helical" evidence="6">
    <location>
        <begin position="211"/>
        <end position="231"/>
    </location>
</feature>